<reference evidence="1 2" key="1">
    <citation type="journal article" date="2014" name="Nat. Commun.">
        <title>Multiple recent horizontal transfers of a large genomic region in cheese making fungi.</title>
        <authorList>
            <person name="Cheeseman K."/>
            <person name="Ropars J."/>
            <person name="Renault P."/>
            <person name="Dupont J."/>
            <person name="Gouzy J."/>
            <person name="Branca A."/>
            <person name="Abraham A.L."/>
            <person name="Ceppi M."/>
            <person name="Conseiller E."/>
            <person name="Debuchy R."/>
            <person name="Malagnac F."/>
            <person name="Goarin A."/>
            <person name="Silar P."/>
            <person name="Lacoste S."/>
            <person name="Sallet E."/>
            <person name="Bensimon A."/>
            <person name="Giraud T."/>
            <person name="Brygoo Y."/>
        </authorList>
    </citation>
    <scope>NUCLEOTIDE SEQUENCE [LARGE SCALE GENOMIC DNA]</scope>
    <source>
        <strain evidence="2">FM 013</strain>
    </source>
</reference>
<sequence>MNGGLLLLREDGRMLWSWLWLLREPRVNTKTRQPRLSQLYILHHQYAGSSDSHNCGYNHSKTQDTGDPQTQVSYTMFSVLCIGPYSSFSSCRLFAIPGRACVCLVFLYVL</sequence>
<dbReference type="Proteomes" id="UP000053732">
    <property type="component" value="Unassembled WGS sequence"/>
</dbReference>
<dbReference type="EMBL" id="HG793146">
    <property type="protein sequence ID" value="CRL24777.1"/>
    <property type="molecule type" value="Genomic_DNA"/>
</dbReference>
<protein>
    <submittedName>
        <fullName evidence="1">Str. FM013</fullName>
    </submittedName>
</protein>
<proteinExistence type="predicted"/>
<evidence type="ECO:0000313" key="1">
    <source>
        <dbReference type="EMBL" id="CRL24777.1"/>
    </source>
</evidence>
<evidence type="ECO:0000313" key="2">
    <source>
        <dbReference type="Proteomes" id="UP000053732"/>
    </source>
</evidence>
<name>A0A0G4PES8_PENC3</name>
<keyword evidence="2" id="KW-1185">Reference proteome</keyword>
<gene>
    <name evidence="1" type="ORF">PCAMFM013_S013g000019</name>
</gene>
<accession>A0A0G4PES8</accession>
<dbReference type="AlphaFoldDB" id="A0A0G4PES8"/>
<organism evidence="1 2">
    <name type="scientific">Penicillium camemberti (strain FM 013)</name>
    <dbReference type="NCBI Taxonomy" id="1429867"/>
    <lineage>
        <taxon>Eukaryota</taxon>
        <taxon>Fungi</taxon>
        <taxon>Dikarya</taxon>
        <taxon>Ascomycota</taxon>
        <taxon>Pezizomycotina</taxon>
        <taxon>Eurotiomycetes</taxon>
        <taxon>Eurotiomycetidae</taxon>
        <taxon>Eurotiales</taxon>
        <taxon>Aspergillaceae</taxon>
        <taxon>Penicillium</taxon>
    </lineage>
</organism>